<protein>
    <submittedName>
        <fullName evidence="1">Uncharacterized protein</fullName>
    </submittedName>
</protein>
<dbReference type="AlphaFoldDB" id="A0A699XSK7"/>
<gene>
    <name evidence="1" type="ORF">Tci_931870</name>
</gene>
<reference evidence="1" key="1">
    <citation type="journal article" date="2019" name="Sci. Rep.">
        <title>Draft genome of Tanacetum cinerariifolium, the natural source of mosquito coil.</title>
        <authorList>
            <person name="Yamashiro T."/>
            <person name="Shiraishi A."/>
            <person name="Satake H."/>
            <person name="Nakayama K."/>
        </authorList>
    </citation>
    <scope>NUCLEOTIDE SEQUENCE</scope>
</reference>
<proteinExistence type="predicted"/>
<accession>A0A699XSK7</accession>
<name>A0A699XSK7_TANCI</name>
<dbReference type="EMBL" id="BKCJ011870902">
    <property type="protein sequence ID" value="GFD59901.1"/>
    <property type="molecule type" value="Genomic_DNA"/>
</dbReference>
<organism evidence="1">
    <name type="scientific">Tanacetum cinerariifolium</name>
    <name type="common">Dalmatian daisy</name>
    <name type="synonym">Chrysanthemum cinerariifolium</name>
    <dbReference type="NCBI Taxonomy" id="118510"/>
    <lineage>
        <taxon>Eukaryota</taxon>
        <taxon>Viridiplantae</taxon>
        <taxon>Streptophyta</taxon>
        <taxon>Embryophyta</taxon>
        <taxon>Tracheophyta</taxon>
        <taxon>Spermatophyta</taxon>
        <taxon>Magnoliopsida</taxon>
        <taxon>eudicotyledons</taxon>
        <taxon>Gunneridae</taxon>
        <taxon>Pentapetalae</taxon>
        <taxon>asterids</taxon>
        <taxon>campanulids</taxon>
        <taxon>Asterales</taxon>
        <taxon>Asteraceae</taxon>
        <taxon>Asteroideae</taxon>
        <taxon>Anthemideae</taxon>
        <taxon>Anthemidinae</taxon>
        <taxon>Tanacetum</taxon>
    </lineage>
</organism>
<comment type="caution">
    <text evidence="1">The sequence shown here is derived from an EMBL/GenBank/DDBJ whole genome shotgun (WGS) entry which is preliminary data.</text>
</comment>
<sequence length="29" mass="2794">MGTEYAAVGAVAVAEREGDVDEAQGLGAG</sequence>
<feature type="non-terminal residue" evidence="1">
    <location>
        <position position="29"/>
    </location>
</feature>
<evidence type="ECO:0000313" key="1">
    <source>
        <dbReference type="EMBL" id="GFD59901.1"/>
    </source>
</evidence>